<dbReference type="GO" id="GO:0071555">
    <property type="term" value="P:cell wall organization"/>
    <property type="evidence" value="ECO:0007669"/>
    <property type="project" value="UniProtKB-KW"/>
</dbReference>
<dbReference type="STRING" id="1076872.G8ZV19"/>
<evidence type="ECO:0000256" key="5">
    <source>
        <dbReference type="ARBA" id="ARBA00022729"/>
    </source>
</evidence>
<evidence type="ECO:0000313" key="13">
    <source>
        <dbReference type="Proteomes" id="UP000005627"/>
    </source>
</evidence>
<protein>
    <recommendedName>
        <fullName evidence="3">Protein BIG1</fullName>
    </recommendedName>
</protein>
<keyword evidence="5 11" id="KW-0732">Signal</keyword>
<keyword evidence="13" id="KW-1185">Reference proteome</keyword>
<dbReference type="GO" id="GO:0006078">
    <property type="term" value="P:(1-&gt;6)-beta-D-glucan biosynthetic process"/>
    <property type="evidence" value="ECO:0007669"/>
    <property type="project" value="EnsemblFungi"/>
</dbReference>
<evidence type="ECO:0000256" key="7">
    <source>
        <dbReference type="ARBA" id="ARBA00022989"/>
    </source>
</evidence>
<feature type="region of interest" description="Disordered" evidence="10">
    <location>
        <begin position="291"/>
        <end position="331"/>
    </location>
</feature>
<gene>
    <name evidence="12" type="primary">TDEL0E02200</name>
    <name evidence="12" type="ORF">TDEL_0E02200</name>
</gene>
<dbReference type="InterPro" id="IPR037654">
    <property type="entry name" value="Big1"/>
</dbReference>
<evidence type="ECO:0000256" key="6">
    <source>
        <dbReference type="ARBA" id="ARBA00022824"/>
    </source>
</evidence>
<keyword evidence="8" id="KW-0472">Membrane</keyword>
<proteinExistence type="inferred from homology"/>
<feature type="compositionally biased region" description="Basic and acidic residues" evidence="10">
    <location>
        <begin position="321"/>
        <end position="331"/>
    </location>
</feature>
<dbReference type="GeneID" id="11503864"/>
<evidence type="ECO:0000256" key="8">
    <source>
        <dbReference type="ARBA" id="ARBA00023136"/>
    </source>
</evidence>
<dbReference type="RefSeq" id="XP_003681674.1">
    <property type="nucleotide sequence ID" value="XM_003681626.1"/>
</dbReference>
<feature type="compositionally biased region" description="Basic and acidic residues" evidence="10">
    <location>
        <begin position="298"/>
        <end position="313"/>
    </location>
</feature>
<evidence type="ECO:0000256" key="1">
    <source>
        <dbReference type="ARBA" id="ARBA00004115"/>
    </source>
</evidence>
<evidence type="ECO:0000256" key="3">
    <source>
        <dbReference type="ARBA" id="ARBA00022089"/>
    </source>
</evidence>
<dbReference type="Proteomes" id="UP000005627">
    <property type="component" value="Chromosome 5"/>
</dbReference>
<dbReference type="GO" id="GO:0070072">
    <property type="term" value="P:vacuolar proton-transporting V-type ATPase complex assembly"/>
    <property type="evidence" value="ECO:0007669"/>
    <property type="project" value="EnsemblFungi"/>
</dbReference>
<feature type="chain" id="PRO_5003519725" description="Protein BIG1" evidence="11">
    <location>
        <begin position="17"/>
        <end position="331"/>
    </location>
</feature>
<reference evidence="12 13" key="1">
    <citation type="journal article" date="2011" name="Proc. Natl. Acad. Sci. U.S.A.">
        <title>Evolutionary erosion of yeast sex chromosomes by mating-type switching accidents.</title>
        <authorList>
            <person name="Gordon J.L."/>
            <person name="Armisen D."/>
            <person name="Proux-Wera E."/>
            <person name="Oheigeartaigh S.S."/>
            <person name="Byrne K.P."/>
            <person name="Wolfe K.H."/>
        </authorList>
    </citation>
    <scope>NUCLEOTIDE SEQUENCE [LARGE SCALE GENOMIC DNA]</scope>
    <source>
        <strain evidence="13">ATCC 10662 / CBS 1146 / NBRC 0425 / NCYC 2629 / NRRL Y-866</strain>
    </source>
</reference>
<sequence length="331" mass="37570">MLIVSVLLNLLGFALAKQATVPAILFSYKLSPGIIGYREEIDAVESLSLERFSVISKELLGQCNSDAYVFINQPGLRKQDFSTYKKEFISLQRYIYSASTALDFESVQLPSNDTFNQLINYVNGECKIDKFISVEGNKTNGFEEYIDTAKRVIRIDYPILPEHPELRRKAISDFDKFLRTVLAQVPSPAQTIVYTAIEPGNLVVDDSTPIFPEIFRDSSMMQEIEKNDHDLRAPRNFNPPRPKFAKAEAPYLSVFDSQFIAENYDLLKLIFTSLFGFLLLQFVIPRKETIKTRARPSSKPDKSPAELKQDKRLANSAGSTHNEDKPGKLEH</sequence>
<evidence type="ECO:0000256" key="10">
    <source>
        <dbReference type="SAM" id="MobiDB-lite"/>
    </source>
</evidence>
<dbReference type="eggNOG" id="ENOG502RXHV">
    <property type="taxonomic scope" value="Eukaryota"/>
</dbReference>
<keyword evidence="9" id="KW-0961">Cell wall biogenesis/degradation</keyword>
<keyword evidence="4" id="KW-0812">Transmembrane</keyword>
<name>G8ZV19_TORDE</name>
<dbReference type="InParanoid" id="G8ZV19"/>
<dbReference type="HOGENOM" id="CLU_067894_0_0_1"/>
<dbReference type="AlphaFoldDB" id="G8ZV19"/>
<evidence type="ECO:0000256" key="2">
    <source>
        <dbReference type="ARBA" id="ARBA00008203"/>
    </source>
</evidence>
<dbReference type="PANTHER" id="PTHR28285">
    <property type="entry name" value="PROTEIN BIG1"/>
    <property type="match status" value="1"/>
</dbReference>
<evidence type="ECO:0000256" key="9">
    <source>
        <dbReference type="ARBA" id="ARBA00023316"/>
    </source>
</evidence>
<comment type="subcellular location">
    <subcellularLocation>
        <location evidence="1">Endoplasmic reticulum membrane</location>
        <topology evidence="1">Single-pass type I membrane protein</topology>
    </subcellularLocation>
</comment>
<organism evidence="12 13">
    <name type="scientific">Torulaspora delbrueckii</name>
    <name type="common">Yeast</name>
    <name type="synonym">Candida colliculosa</name>
    <dbReference type="NCBI Taxonomy" id="4950"/>
    <lineage>
        <taxon>Eukaryota</taxon>
        <taxon>Fungi</taxon>
        <taxon>Dikarya</taxon>
        <taxon>Ascomycota</taxon>
        <taxon>Saccharomycotina</taxon>
        <taxon>Saccharomycetes</taxon>
        <taxon>Saccharomycetales</taxon>
        <taxon>Saccharomycetaceae</taxon>
        <taxon>Torulaspora</taxon>
    </lineage>
</organism>
<evidence type="ECO:0000256" key="4">
    <source>
        <dbReference type="ARBA" id="ARBA00022692"/>
    </source>
</evidence>
<dbReference type="FunCoup" id="G8ZV19">
    <property type="interactions" value="33"/>
</dbReference>
<dbReference type="GO" id="GO:0009272">
    <property type="term" value="P:fungal-type cell wall biogenesis"/>
    <property type="evidence" value="ECO:0007669"/>
    <property type="project" value="TreeGrafter"/>
</dbReference>
<evidence type="ECO:0000256" key="11">
    <source>
        <dbReference type="SAM" id="SignalP"/>
    </source>
</evidence>
<keyword evidence="6" id="KW-0256">Endoplasmic reticulum</keyword>
<keyword evidence="7" id="KW-1133">Transmembrane helix</keyword>
<feature type="signal peptide" evidence="11">
    <location>
        <begin position="1"/>
        <end position="16"/>
    </location>
</feature>
<dbReference type="PANTHER" id="PTHR28285:SF1">
    <property type="entry name" value="PROTEIN BIG1"/>
    <property type="match status" value="1"/>
</dbReference>
<dbReference type="KEGG" id="tdl:TDEL_0E02200"/>
<dbReference type="GO" id="GO:0005789">
    <property type="term" value="C:endoplasmic reticulum membrane"/>
    <property type="evidence" value="ECO:0007669"/>
    <property type="project" value="UniProtKB-SubCell"/>
</dbReference>
<dbReference type="OrthoDB" id="9985059at2759"/>
<comment type="similarity">
    <text evidence="2">Belongs to the BIG1 family.</text>
</comment>
<dbReference type="EMBL" id="HE616746">
    <property type="protein sequence ID" value="CCE92463.1"/>
    <property type="molecule type" value="Genomic_DNA"/>
</dbReference>
<evidence type="ECO:0000313" key="12">
    <source>
        <dbReference type="EMBL" id="CCE92463.1"/>
    </source>
</evidence>
<accession>G8ZV19</accession>